<keyword evidence="2" id="KW-0436">Ligase</keyword>
<dbReference type="CDD" id="cd05911">
    <property type="entry name" value="Firefly_Luc_like"/>
    <property type="match status" value="1"/>
</dbReference>
<reference evidence="5 6" key="1">
    <citation type="submission" date="2019-02" db="EMBL/GenBank/DDBJ databases">
        <title>Genome sequencing of the rare red list fungi Phlebia centrifuga.</title>
        <authorList>
            <person name="Buettner E."/>
            <person name="Kellner H."/>
        </authorList>
    </citation>
    <scope>NUCLEOTIDE SEQUENCE [LARGE SCALE GENOMIC DNA]</scope>
    <source>
        <strain evidence="5 6">DSM 108282</strain>
    </source>
</reference>
<dbReference type="PROSITE" id="PS00455">
    <property type="entry name" value="AMP_BINDING"/>
    <property type="match status" value="1"/>
</dbReference>
<dbReference type="FunFam" id="3.30.300.30:FF:000007">
    <property type="entry name" value="4-coumarate--CoA ligase 2"/>
    <property type="match status" value="1"/>
</dbReference>
<dbReference type="InterPro" id="IPR045851">
    <property type="entry name" value="AMP-bd_C_sf"/>
</dbReference>
<feature type="domain" description="AMP-dependent synthetase/ligase" evidence="3">
    <location>
        <begin position="30"/>
        <end position="413"/>
    </location>
</feature>
<evidence type="ECO:0000313" key="6">
    <source>
        <dbReference type="Proteomes" id="UP000309038"/>
    </source>
</evidence>
<dbReference type="InterPro" id="IPR025110">
    <property type="entry name" value="AMP-bd_C"/>
</dbReference>
<proteinExistence type="inferred from homology"/>
<dbReference type="SUPFAM" id="SSF56801">
    <property type="entry name" value="Acetyl-CoA synthetase-like"/>
    <property type="match status" value="1"/>
</dbReference>
<dbReference type="InterPro" id="IPR000873">
    <property type="entry name" value="AMP-dep_synth/lig_dom"/>
</dbReference>
<name>A0A4S4KWC1_9APHY</name>
<dbReference type="InterPro" id="IPR042099">
    <property type="entry name" value="ANL_N_sf"/>
</dbReference>
<evidence type="ECO:0000256" key="2">
    <source>
        <dbReference type="ARBA" id="ARBA00022598"/>
    </source>
</evidence>
<comment type="caution">
    <text evidence="5">The sequence shown here is derived from an EMBL/GenBank/DDBJ whole genome shotgun (WGS) entry which is preliminary data.</text>
</comment>
<dbReference type="Gene3D" id="3.40.50.12780">
    <property type="entry name" value="N-terminal domain of ligase-like"/>
    <property type="match status" value="1"/>
</dbReference>
<evidence type="ECO:0000256" key="1">
    <source>
        <dbReference type="ARBA" id="ARBA00006432"/>
    </source>
</evidence>
<dbReference type="EMBL" id="SGPJ01000026">
    <property type="protein sequence ID" value="THH01330.1"/>
    <property type="molecule type" value="Genomic_DNA"/>
</dbReference>
<dbReference type="PANTHER" id="PTHR24096">
    <property type="entry name" value="LONG-CHAIN-FATTY-ACID--COA LIGASE"/>
    <property type="match status" value="1"/>
</dbReference>
<gene>
    <name evidence="5" type="ORF">EW026_g1328</name>
</gene>
<evidence type="ECO:0000259" key="4">
    <source>
        <dbReference type="Pfam" id="PF13193"/>
    </source>
</evidence>
<feature type="domain" description="AMP-binding enzyme C-terminal" evidence="4">
    <location>
        <begin position="464"/>
        <end position="546"/>
    </location>
</feature>
<dbReference type="Pfam" id="PF13193">
    <property type="entry name" value="AMP-binding_C"/>
    <property type="match status" value="1"/>
</dbReference>
<sequence>MTVYQSHFPPVPVPNESIFTNLCRTRFNDFPPDRPAFIDAASGTTITRQELRDLSLSMAWGLRNELPRLGGIPLERGDVAMVFSPNNIAWPIMLFGSIAAGLRMTLANSAYTAREILHQWIDSGAKVAFVHPSLLAVTLETFALLDFSLTEAKRRIIVVDWHVPFQAVFKEYICMSDLIGKGSLAEEEKFNGEQANDTTLLCYSSGTTGKPKGVETTHRNLVAVLAMVDIAYPDIREPNPTMIGVLPFYHIYGAVKLLHFPWTRGMPVVIMQRFDPVDFCRYIEKYKVTQALVVPPMCLVLSRHPAVEKFNLSSLRVMLSGAAPLGGPLMNALRNRLLKLGTEVFITQGYGLTETSPTTHVLPAEDSIRKVGSIGNLLPNLEARLVIEDTDEAKEGEPGELWVRGPTIMKGYLGNVEATTNSITEDGWFKTGDIAVRDAEGHYTIVDRRKELIKYKGFQVPPAELESVLLQHPEIVDAAVIGINSEKEATELPRAYVVHAKGLAPGERIEFGKQVQEWIKAHVARHKFLRGGVVVIDVIPKSAAGKILRKDLRERAKTEVLLENTPRAKL</sequence>
<dbReference type="Proteomes" id="UP000309038">
    <property type="component" value="Unassembled WGS sequence"/>
</dbReference>
<organism evidence="5 6">
    <name type="scientific">Hermanssonia centrifuga</name>
    <dbReference type="NCBI Taxonomy" id="98765"/>
    <lineage>
        <taxon>Eukaryota</taxon>
        <taxon>Fungi</taxon>
        <taxon>Dikarya</taxon>
        <taxon>Basidiomycota</taxon>
        <taxon>Agaricomycotina</taxon>
        <taxon>Agaricomycetes</taxon>
        <taxon>Polyporales</taxon>
        <taxon>Meruliaceae</taxon>
        <taxon>Hermanssonia</taxon>
    </lineage>
</organism>
<dbReference type="GO" id="GO:0016405">
    <property type="term" value="F:CoA-ligase activity"/>
    <property type="evidence" value="ECO:0007669"/>
    <property type="project" value="TreeGrafter"/>
</dbReference>
<dbReference type="Gene3D" id="3.30.300.30">
    <property type="match status" value="1"/>
</dbReference>
<dbReference type="Pfam" id="PF00501">
    <property type="entry name" value="AMP-binding"/>
    <property type="match status" value="1"/>
</dbReference>
<dbReference type="InterPro" id="IPR020845">
    <property type="entry name" value="AMP-binding_CS"/>
</dbReference>
<comment type="similarity">
    <text evidence="1">Belongs to the ATP-dependent AMP-binding enzyme family.</text>
</comment>
<dbReference type="PANTHER" id="PTHR24096:SF149">
    <property type="entry name" value="AMP-BINDING DOMAIN-CONTAINING PROTEIN-RELATED"/>
    <property type="match status" value="1"/>
</dbReference>
<dbReference type="AlphaFoldDB" id="A0A4S4KWC1"/>
<evidence type="ECO:0000313" key="5">
    <source>
        <dbReference type="EMBL" id="THH01330.1"/>
    </source>
</evidence>
<protein>
    <submittedName>
        <fullName evidence="5">Uncharacterized protein</fullName>
    </submittedName>
</protein>
<evidence type="ECO:0000259" key="3">
    <source>
        <dbReference type="Pfam" id="PF00501"/>
    </source>
</evidence>
<keyword evidence="6" id="KW-1185">Reference proteome</keyword>
<accession>A0A4S4KWC1</accession>